<feature type="compositionally biased region" description="Pro residues" evidence="1">
    <location>
        <begin position="33"/>
        <end position="54"/>
    </location>
</feature>
<keyword evidence="2" id="KW-1185">Reference proteome</keyword>
<dbReference type="AlphaFoldDB" id="A0A2I4AVP4"/>
<dbReference type="PRINTS" id="PR01217">
    <property type="entry name" value="PRICHEXTENSN"/>
</dbReference>
<evidence type="ECO:0000313" key="2">
    <source>
        <dbReference type="Proteomes" id="UP000192220"/>
    </source>
</evidence>
<organism evidence="2 3">
    <name type="scientific">Austrofundulus limnaeus</name>
    <name type="common">Annual killifish</name>
    <dbReference type="NCBI Taxonomy" id="52670"/>
    <lineage>
        <taxon>Eukaryota</taxon>
        <taxon>Metazoa</taxon>
        <taxon>Chordata</taxon>
        <taxon>Craniata</taxon>
        <taxon>Vertebrata</taxon>
        <taxon>Euteleostomi</taxon>
        <taxon>Actinopterygii</taxon>
        <taxon>Neopterygii</taxon>
        <taxon>Teleostei</taxon>
        <taxon>Neoteleostei</taxon>
        <taxon>Acanthomorphata</taxon>
        <taxon>Ovalentaria</taxon>
        <taxon>Atherinomorphae</taxon>
        <taxon>Cyprinodontiformes</taxon>
        <taxon>Rivulidae</taxon>
        <taxon>Austrofundulus</taxon>
    </lineage>
</organism>
<feature type="compositionally biased region" description="Pro residues" evidence="1">
    <location>
        <begin position="109"/>
        <end position="118"/>
    </location>
</feature>
<dbReference type="Proteomes" id="UP000192220">
    <property type="component" value="Unplaced"/>
</dbReference>
<feature type="compositionally biased region" description="Pro residues" evidence="1">
    <location>
        <begin position="63"/>
        <end position="76"/>
    </location>
</feature>
<dbReference type="RefSeq" id="XP_013859556.1">
    <property type="nucleotide sequence ID" value="XM_014004102.1"/>
</dbReference>
<sequence length="334" mass="35917">MVSPCFYLFPLQQFYTVQARAPSHSPAPHYPAASPPSRPPEVQPPAQYPPPSPSPHYDHQTPPVEPPCPTEPPYPQPAYQGVTQPQRMPVPWQPMPPPRNPSYPVGYASPPPPFPGAPPTSSQGYHPGQGPVHPMYPSGGPQYPRYPLGYQPSSTPEELQVSQGVMEQLQPTNGDSMVGHGLVRVLGPLEGPPAANVANTDNNRTIIVTSNYAVKEGNSLTRTVLLVDPPLNNEPILAVVSDPDIKEASKATMKPGSIPGSPSSYRGHRRPHNPAKTYIPSGVPDPAQLGYPLAMGEPLSVACSTEEDFEGEGYPVNSSGRRRGYRGRGREGGY</sequence>
<feature type="region of interest" description="Disordered" evidence="1">
    <location>
        <begin position="248"/>
        <end position="283"/>
    </location>
</feature>
<dbReference type="OrthoDB" id="10017659at2759"/>
<name>A0A2I4AVP4_AUSLI</name>
<dbReference type="STRING" id="52670.A0A2I4AVP4"/>
<feature type="compositionally biased region" description="Pro residues" evidence="1">
    <location>
        <begin position="91"/>
        <end position="101"/>
    </location>
</feature>
<feature type="region of interest" description="Disordered" evidence="1">
    <location>
        <begin position="306"/>
        <end position="334"/>
    </location>
</feature>
<dbReference type="KEGG" id="alim:106514705"/>
<feature type="region of interest" description="Disordered" evidence="1">
    <location>
        <begin position="20"/>
        <end position="146"/>
    </location>
</feature>
<protein>
    <submittedName>
        <fullName evidence="3">Proline-rich protein 2</fullName>
    </submittedName>
</protein>
<proteinExistence type="predicted"/>
<dbReference type="GeneID" id="106514705"/>
<evidence type="ECO:0000256" key="1">
    <source>
        <dbReference type="SAM" id="MobiDB-lite"/>
    </source>
</evidence>
<accession>A0A2I4AVP4</accession>
<gene>
    <name evidence="3" type="primary">LOC106514705</name>
</gene>
<reference evidence="3" key="1">
    <citation type="submission" date="2025-08" db="UniProtKB">
        <authorList>
            <consortium name="RefSeq"/>
        </authorList>
    </citation>
    <scope>IDENTIFICATION</scope>
</reference>
<feature type="compositionally biased region" description="Low complexity" evidence="1">
    <location>
        <begin position="20"/>
        <end position="32"/>
    </location>
</feature>
<dbReference type="InParanoid" id="A0A2I4AVP4"/>
<evidence type="ECO:0000313" key="3">
    <source>
        <dbReference type="RefSeq" id="XP_013859556.1"/>
    </source>
</evidence>